<feature type="transmembrane region" description="Helical" evidence="6">
    <location>
        <begin position="263"/>
        <end position="287"/>
    </location>
</feature>
<evidence type="ECO:0000256" key="6">
    <source>
        <dbReference type="SAM" id="Phobius"/>
    </source>
</evidence>
<keyword evidence="3 6" id="KW-1133">Transmembrane helix</keyword>
<dbReference type="Pfam" id="PF20684">
    <property type="entry name" value="Fung_rhodopsin"/>
    <property type="match status" value="1"/>
</dbReference>
<evidence type="ECO:0000259" key="7">
    <source>
        <dbReference type="Pfam" id="PF20684"/>
    </source>
</evidence>
<dbReference type="GeneID" id="92076101"/>
<evidence type="ECO:0000256" key="1">
    <source>
        <dbReference type="ARBA" id="ARBA00004141"/>
    </source>
</evidence>
<keyword evidence="9" id="KW-1185">Reference proteome</keyword>
<sequence>MASLEDAPSGDELAALAYTLPPLPPKGLGLATETVLVLLSVITSIVVLIRIWVRAGFSRVGNAVWGADDYLVVVGFFPYIPATVFGVCAVRYGVGSRDEQIPNPLYQMRAFEYIIYWEVLYFISSTIVKCAIGITCIRIDRRRRITYSISFYMCLMVVVAIGALAFVFANCRPFAANWNPALGTCQKVITLTTVSYVVSSIQMATDWACAIIPFFIVAGLQMPRRAKVSVVAILGLGILASIATCVRMPYLKYWDAAKYPNNLLYHVAVIIMCSITENSLGIIACSLPPLRKLFRSYYGSASERSNPKVSLDSFQDENLEGRPFKLTPLKNDYRASAQVGPRTNGWEALDDDCSSRKGIVRKTDVTISTD</sequence>
<comment type="similarity">
    <text evidence="5">Belongs to the SAT4 family.</text>
</comment>
<feature type="transmembrane region" description="Helical" evidence="6">
    <location>
        <begin position="114"/>
        <end position="137"/>
    </location>
</feature>
<feature type="transmembrane region" description="Helical" evidence="6">
    <location>
        <begin position="228"/>
        <end position="251"/>
    </location>
</feature>
<dbReference type="InterPro" id="IPR052337">
    <property type="entry name" value="SAT4-like"/>
</dbReference>
<evidence type="ECO:0000256" key="2">
    <source>
        <dbReference type="ARBA" id="ARBA00022692"/>
    </source>
</evidence>
<organism evidence="8 9">
    <name type="scientific">Apiospora aurea</name>
    <dbReference type="NCBI Taxonomy" id="335848"/>
    <lineage>
        <taxon>Eukaryota</taxon>
        <taxon>Fungi</taxon>
        <taxon>Dikarya</taxon>
        <taxon>Ascomycota</taxon>
        <taxon>Pezizomycotina</taxon>
        <taxon>Sordariomycetes</taxon>
        <taxon>Xylariomycetidae</taxon>
        <taxon>Amphisphaeriales</taxon>
        <taxon>Apiosporaceae</taxon>
        <taxon>Apiospora</taxon>
    </lineage>
</organism>
<comment type="caution">
    <text evidence="8">The sequence shown here is derived from an EMBL/GenBank/DDBJ whole genome shotgun (WGS) entry which is preliminary data.</text>
</comment>
<feature type="transmembrane region" description="Helical" evidence="6">
    <location>
        <begin position="70"/>
        <end position="94"/>
    </location>
</feature>
<feature type="transmembrane region" description="Helical" evidence="6">
    <location>
        <begin position="189"/>
        <end position="216"/>
    </location>
</feature>
<evidence type="ECO:0000256" key="5">
    <source>
        <dbReference type="ARBA" id="ARBA00038359"/>
    </source>
</evidence>
<reference evidence="8 9" key="1">
    <citation type="submission" date="2023-01" db="EMBL/GenBank/DDBJ databases">
        <title>Analysis of 21 Apiospora genomes using comparative genomics revels a genus with tremendous synthesis potential of carbohydrate active enzymes and secondary metabolites.</title>
        <authorList>
            <person name="Sorensen T."/>
        </authorList>
    </citation>
    <scope>NUCLEOTIDE SEQUENCE [LARGE SCALE GENOMIC DNA]</scope>
    <source>
        <strain evidence="8 9">CBS 24483</strain>
    </source>
</reference>
<dbReference type="PANTHER" id="PTHR33048">
    <property type="entry name" value="PTH11-LIKE INTEGRAL MEMBRANE PROTEIN (AFU_ORTHOLOGUE AFUA_5G11245)"/>
    <property type="match status" value="1"/>
</dbReference>
<name>A0ABR1QB28_9PEZI</name>
<dbReference type="PANTHER" id="PTHR33048:SF31">
    <property type="entry name" value="INTEGRAL MEMBRANE PROTEIN"/>
    <property type="match status" value="1"/>
</dbReference>
<feature type="transmembrane region" description="Helical" evidence="6">
    <location>
        <begin position="149"/>
        <end position="169"/>
    </location>
</feature>
<feature type="domain" description="Rhodopsin" evidence="7">
    <location>
        <begin position="50"/>
        <end position="295"/>
    </location>
</feature>
<accession>A0ABR1QB28</accession>
<gene>
    <name evidence="8" type="ORF">PG986_006817</name>
</gene>
<evidence type="ECO:0000313" key="9">
    <source>
        <dbReference type="Proteomes" id="UP001391051"/>
    </source>
</evidence>
<evidence type="ECO:0000256" key="4">
    <source>
        <dbReference type="ARBA" id="ARBA00023136"/>
    </source>
</evidence>
<dbReference type="InterPro" id="IPR049326">
    <property type="entry name" value="Rhodopsin_dom_fungi"/>
</dbReference>
<comment type="subcellular location">
    <subcellularLocation>
        <location evidence="1">Membrane</location>
        <topology evidence="1">Multi-pass membrane protein</topology>
    </subcellularLocation>
</comment>
<evidence type="ECO:0000256" key="3">
    <source>
        <dbReference type="ARBA" id="ARBA00022989"/>
    </source>
</evidence>
<keyword evidence="4 6" id="KW-0472">Membrane</keyword>
<feature type="transmembrane region" description="Helical" evidence="6">
    <location>
        <begin position="28"/>
        <end position="49"/>
    </location>
</feature>
<proteinExistence type="inferred from homology"/>
<dbReference type="RefSeq" id="XP_066699151.1">
    <property type="nucleotide sequence ID" value="XM_066843039.1"/>
</dbReference>
<evidence type="ECO:0000313" key="8">
    <source>
        <dbReference type="EMBL" id="KAK7951089.1"/>
    </source>
</evidence>
<dbReference type="Proteomes" id="UP001391051">
    <property type="component" value="Unassembled WGS sequence"/>
</dbReference>
<protein>
    <recommendedName>
        <fullName evidence="7">Rhodopsin domain-containing protein</fullName>
    </recommendedName>
</protein>
<keyword evidence="2 6" id="KW-0812">Transmembrane</keyword>
<dbReference type="EMBL" id="JAQQWE010000005">
    <property type="protein sequence ID" value="KAK7951089.1"/>
    <property type="molecule type" value="Genomic_DNA"/>
</dbReference>